<dbReference type="FunFam" id="1.25.40.10:FF:000010">
    <property type="entry name" value="Stress-induced phosphoprotein 1"/>
    <property type="match status" value="1"/>
</dbReference>
<dbReference type="SUPFAM" id="SSF48452">
    <property type="entry name" value="TPR-like"/>
    <property type="match status" value="3"/>
</dbReference>
<feature type="domain" description="STI1" evidence="8">
    <location>
        <begin position="135"/>
        <end position="174"/>
    </location>
</feature>
<comment type="subcellular location">
    <subcellularLocation>
        <location evidence="1">Cytoplasm</location>
    </subcellularLocation>
</comment>
<dbReference type="SMART" id="SM00727">
    <property type="entry name" value="STI1"/>
    <property type="match status" value="2"/>
</dbReference>
<dbReference type="OrthoDB" id="2423701at2759"/>
<feature type="repeat" description="TPR" evidence="5">
    <location>
        <begin position="5"/>
        <end position="38"/>
    </location>
</feature>
<dbReference type="FunFam" id="1.25.40.10:FF:000020">
    <property type="entry name" value="Stress-induced phosphoprotein 1"/>
    <property type="match status" value="1"/>
</dbReference>
<dbReference type="PANTHER" id="PTHR22904">
    <property type="entry name" value="TPR REPEAT CONTAINING PROTEIN"/>
    <property type="match status" value="1"/>
</dbReference>
<feature type="repeat" description="TPR" evidence="5">
    <location>
        <begin position="73"/>
        <end position="106"/>
    </location>
</feature>
<protein>
    <recommendedName>
        <fullName evidence="8">STI1 domain-containing protein</fullName>
    </recommendedName>
</protein>
<dbReference type="GO" id="GO:0051879">
    <property type="term" value="F:Hsp90 protein binding"/>
    <property type="evidence" value="ECO:0007669"/>
    <property type="project" value="TreeGrafter"/>
</dbReference>
<feature type="repeat" description="TPR" evidence="5">
    <location>
        <begin position="373"/>
        <end position="406"/>
    </location>
</feature>
<keyword evidence="10" id="KW-1185">Reference proteome</keyword>
<reference evidence="9" key="1">
    <citation type="submission" date="2021-05" db="EMBL/GenBank/DDBJ databases">
        <title>The genome of the haptophyte Pavlova lutheri (Diacronema luteri, Pavlovales) - a model for lipid biosynthesis in eukaryotic algae.</title>
        <authorList>
            <person name="Hulatt C.J."/>
            <person name="Posewitz M.C."/>
        </authorList>
    </citation>
    <scope>NUCLEOTIDE SEQUENCE</scope>
    <source>
        <strain evidence="9">NIVA-4/92</strain>
    </source>
</reference>
<feature type="compositionally biased region" description="Acidic residues" evidence="7">
    <location>
        <begin position="215"/>
        <end position="226"/>
    </location>
</feature>
<evidence type="ECO:0000256" key="7">
    <source>
        <dbReference type="SAM" id="MobiDB-lite"/>
    </source>
</evidence>
<feature type="region of interest" description="Disordered" evidence="7">
    <location>
        <begin position="200"/>
        <end position="247"/>
    </location>
</feature>
<keyword evidence="6" id="KW-0175">Coiled coil</keyword>
<dbReference type="GO" id="GO:0005737">
    <property type="term" value="C:cytoplasm"/>
    <property type="evidence" value="ECO:0007669"/>
    <property type="project" value="UniProtKB-SubCell"/>
</dbReference>
<name>A0A8J6C831_DIALT</name>
<comment type="caution">
    <text evidence="9">The sequence shown here is derived from an EMBL/GenBank/DDBJ whole genome shotgun (WGS) entry which is preliminary data.</text>
</comment>
<dbReference type="FunFam" id="1.10.260.100:FF:000004">
    <property type="entry name" value="Putative stress-induced-phosphoprotein 1"/>
    <property type="match status" value="1"/>
</dbReference>
<feature type="repeat" description="TPR" evidence="5">
    <location>
        <begin position="238"/>
        <end position="271"/>
    </location>
</feature>
<feature type="compositionally biased region" description="Basic and acidic residues" evidence="7">
    <location>
        <begin position="227"/>
        <end position="244"/>
    </location>
</feature>
<dbReference type="InterPro" id="IPR041243">
    <property type="entry name" value="STI1/HOP_DP"/>
</dbReference>
<feature type="repeat" description="TPR" evidence="5">
    <location>
        <begin position="441"/>
        <end position="474"/>
    </location>
</feature>
<sequence length="558" mass="61206">MSDAAAEAKAKGNDAFKAQKFEEAIEHFTAAISADPSGHVLYSNRSASYASLHQYDEALADADKCIALNGAWGKGYSRKGAALIGLGRLEDAIAAFEDGLKHEPDNASLRSGLEDARAKLEGGGGLGAIGNMFSDPALFGKLAANPQTMGFLKQPDFVAKINQLQRDPSSLSAHLQDPRIMQTLGMLMGVNVQSGADFAAEQADRPERKPPPPEPEPEPMEEDLSDEERAARAARKEADGHKEAGNAAYKAKRFDEAIGHYTKAAEVLPGEMTYLTNLAAVYFEQGEYRKSAETCADAVKVGRENRADYKNVAKAYARAGNALVKLDELEKAIKAYEDSMLENRTEDVEKRLKAAKRELQQRTAQAYLSDELAQVEKDRGNALFKEGKFVDAIGAYSEAMKRNPKDHVPYSNRAACYQKLMEWQLALKDCDKCIDMCPTFVKAHTRKGALHFHLKEYHKALDAYNCALKLDGTSDEARTGVERVIVAINSTNSEEDQQARAQRALQDPEIQAIVQDPTMRNVLSDMQNDPKSANKFLKDPTIKANVEKLIAAGVLSMK</sequence>
<dbReference type="OMA" id="MYSAREN"/>
<dbReference type="Gene3D" id="1.10.260.100">
    <property type="match status" value="2"/>
</dbReference>
<gene>
    <name evidence="9" type="ORF">KFE25_012768</name>
</gene>
<dbReference type="PROSITE" id="PS50005">
    <property type="entry name" value="TPR"/>
    <property type="match status" value="6"/>
</dbReference>
<dbReference type="Pfam" id="PF13424">
    <property type="entry name" value="TPR_12"/>
    <property type="match status" value="1"/>
</dbReference>
<dbReference type="EMBL" id="JAGTXO010000057">
    <property type="protein sequence ID" value="KAG8458108.1"/>
    <property type="molecule type" value="Genomic_DNA"/>
</dbReference>
<dbReference type="InterPro" id="IPR011990">
    <property type="entry name" value="TPR-like_helical_dom_sf"/>
</dbReference>
<dbReference type="Gene3D" id="1.25.40.10">
    <property type="entry name" value="Tetratricopeptide repeat domain"/>
    <property type="match status" value="3"/>
</dbReference>
<dbReference type="Pfam" id="PF00515">
    <property type="entry name" value="TPR_1"/>
    <property type="match status" value="1"/>
</dbReference>
<dbReference type="Pfam" id="PF13432">
    <property type="entry name" value="TPR_16"/>
    <property type="match status" value="1"/>
</dbReference>
<organism evidence="9 10">
    <name type="scientific">Diacronema lutheri</name>
    <name type="common">Unicellular marine alga</name>
    <name type="synonym">Monochrysis lutheri</name>
    <dbReference type="NCBI Taxonomy" id="2081491"/>
    <lineage>
        <taxon>Eukaryota</taxon>
        <taxon>Haptista</taxon>
        <taxon>Haptophyta</taxon>
        <taxon>Pavlovophyceae</taxon>
        <taxon>Pavlovales</taxon>
        <taxon>Pavlovaceae</taxon>
        <taxon>Diacronema</taxon>
    </lineage>
</organism>
<keyword evidence="2" id="KW-0963">Cytoplasm</keyword>
<evidence type="ECO:0000259" key="8">
    <source>
        <dbReference type="SMART" id="SM00727"/>
    </source>
</evidence>
<keyword evidence="4 5" id="KW-0802">TPR repeat</keyword>
<dbReference type="AlphaFoldDB" id="A0A8J6C831"/>
<evidence type="ECO:0000313" key="9">
    <source>
        <dbReference type="EMBL" id="KAG8458108.1"/>
    </source>
</evidence>
<dbReference type="PANTHER" id="PTHR22904:SF523">
    <property type="entry name" value="STRESS-INDUCED-PHOSPHOPROTEIN 1"/>
    <property type="match status" value="1"/>
</dbReference>
<proteinExistence type="predicted"/>
<feature type="domain" description="STI1" evidence="8">
    <location>
        <begin position="507"/>
        <end position="546"/>
    </location>
</feature>
<evidence type="ECO:0000256" key="4">
    <source>
        <dbReference type="ARBA" id="ARBA00022803"/>
    </source>
</evidence>
<evidence type="ECO:0000256" key="5">
    <source>
        <dbReference type="PROSITE-ProRule" id="PRU00339"/>
    </source>
</evidence>
<dbReference type="SMART" id="SM00028">
    <property type="entry name" value="TPR"/>
    <property type="match status" value="9"/>
</dbReference>
<dbReference type="Proteomes" id="UP000751190">
    <property type="component" value="Unassembled WGS sequence"/>
</dbReference>
<feature type="compositionally biased region" description="Basic and acidic residues" evidence="7">
    <location>
        <begin position="202"/>
        <end position="211"/>
    </location>
</feature>
<accession>A0A8J6C831</accession>
<keyword evidence="3" id="KW-0677">Repeat</keyword>
<dbReference type="InterPro" id="IPR006636">
    <property type="entry name" value="STI1_HS-bd"/>
</dbReference>
<evidence type="ECO:0000256" key="6">
    <source>
        <dbReference type="SAM" id="Coils"/>
    </source>
</evidence>
<evidence type="ECO:0000256" key="3">
    <source>
        <dbReference type="ARBA" id="ARBA00022737"/>
    </source>
</evidence>
<dbReference type="Pfam" id="PF17830">
    <property type="entry name" value="STI1-HOP_DP"/>
    <property type="match status" value="2"/>
</dbReference>
<dbReference type="InterPro" id="IPR019734">
    <property type="entry name" value="TPR_rpt"/>
</dbReference>
<evidence type="ECO:0000256" key="1">
    <source>
        <dbReference type="ARBA" id="ARBA00004496"/>
    </source>
</evidence>
<dbReference type="FunFam" id="1.10.260.100:FF:000002">
    <property type="entry name" value="Stress-induced-phosphoprotein 1 (Hsp70/Hsp90-organizing)"/>
    <property type="match status" value="1"/>
</dbReference>
<feature type="repeat" description="TPR" evidence="5">
    <location>
        <begin position="313"/>
        <end position="346"/>
    </location>
</feature>
<evidence type="ECO:0000256" key="2">
    <source>
        <dbReference type="ARBA" id="ARBA00022490"/>
    </source>
</evidence>
<evidence type="ECO:0000313" key="10">
    <source>
        <dbReference type="Proteomes" id="UP000751190"/>
    </source>
</evidence>
<feature type="coiled-coil region" evidence="6">
    <location>
        <begin position="319"/>
        <end position="365"/>
    </location>
</feature>